<keyword evidence="1" id="KW-1133">Transmembrane helix</keyword>
<feature type="transmembrane region" description="Helical" evidence="1">
    <location>
        <begin position="65"/>
        <end position="86"/>
    </location>
</feature>
<keyword evidence="1" id="KW-0472">Membrane</keyword>
<feature type="transmembrane region" description="Helical" evidence="1">
    <location>
        <begin position="98"/>
        <end position="118"/>
    </location>
</feature>
<gene>
    <name evidence="2" type="ORF">VIS_S18DCB90034</name>
</gene>
<name>H6RHF9_9BACT</name>
<organism evidence="2">
    <name type="scientific">uncultured Flavobacteriia bacterium</name>
    <dbReference type="NCBI Taxonomy" id="212695"/>
    <lineage>
        <taxon>Bacteria</taxon>
        <taxon>Pseudomonadati</taxon>
        <taxon>Bacteroidota</taxon>
        <taxon>Flavobacteriia</taxon>
        <taxon>environmental samples</taxon>
    </lineage>
</organism>
<proteinExistence type="predicted"/>
<reference evidence="2" key="2">
    <citation type="submission" date="2012-02" db="EMBL/GenBank/DDBJ databases">
        <authorList>
            <person name="Genoscope - CEA"/>
        </authorList>
    </citation>
    <scope>NUCLEOTIDE SEQUENCE</scope>
</reference>
<feature type="transmembrane region" description="Helical" evidence="1">
    <location>
        <begin position="33"/>
        <end position="53"/>
    </location>
</feature>
<protein>
    <submittedName>
        <fullName evidence="2">Membrane protein</fullName>
    </submittedName>
</protein>
<accession>H6RHF9</accession>
<evidence type="ECO:0000313" key="2">
    <source>
        <dbReference type="EMBL" id="CCG00470.1"/>
    </source>
</evidence>
<keyword evidence="1" id="KW-0812">Transmembrane</keyword>
<dbReference type="EMBL" id="FO117608">
    <property type="protein sequence ID" value="CCG00470.1"/>
    <property type="molecule type" value="Genomic_DNA"/>
</dbReference>
<dbReference type="AlphaFoldDB" id="H6RHF9"/>
<reference evidence="2" key="1">
    <citation type="journal article" date="2012" name="Environ. Microbiol.">
        <title>Genomic content of uncultured Bacteroidetes from contrasting oceanic provinces in the North Atlantic Ocean.</title>
        <authorList>
            <person name="Gomez-Pereira P.R."/>
            <person name="Schuler M."/>
            <person name="Fuchs B.M."/>
            <person name="Bennke C."/>
            <person name="Teeling H."/>
            <person name="Waldmann J."/>
            <person name="Richter M."/>
            <person name="Barbe V."/>
            <person name="Bataille E."/>
            <person name="Glockner F.O."/>
            <person name="Amann R."/>
        </authorList>
    </citation>
    <scope>NUCLEOTIDE SEQUENCE</scope>
</reference>
<evidence type="ECO:0000256" key="1">
    <source>
        <dbReference type="SAM" id="Phobius"/>
    </source>
</evidence>
<sequence>MTLRLAFFALLAVTAMSLTAPNVIPRLGVLSGLWWWPATVLSLATSAALGLNWIRKASGKSPMQFVAAVNGTTAMKLFTTLGWLSAFLVSNEEARVEFVFAAFGVFVLYTTVIVAATAGSGDQNQKN</sequence>